<sequence length="77" mass="8561">MGLMVLANKGGERRALGVSLTTFVADITPLLSSCTWYNKKRINRNQKAFTQNSTLIPTKEKYACLQIESLPESCGPR</sequence>
<accession>A0A9J5W749</accession>
<evidence type="ECO:0000313" key="2">
    <source>
        <dbReference type="Proteomes" id="UP000824120"/>
    </source>
</evidence>
<keyword evidence="2" id="KW-1185">Reference proteome</keyword>
<dbReference type="OrthoDB" id="10530676at2759"/>
<protein>
    <submittedName>
        <fullName evidence="1">Uncharacterized protein</fullName>
    </submittedName>
</protein>
<dbReference type="EMBL" id="JACXVP010000012">
    <property type="protein sequence ID" value="KAG5571167.1"/>
    <property type="molecule type" value="Genomic_DNA"/>
</dbReference>
<gene>
    <name evidence="1" type="ORF">H5410_060933</name>
</gene>
<organism evidence="1 2">
    <name type="scientific">Solanum commersonii</name>
    <name type="common">Commerson's wild potato</name>
    <name type="synonym">Commerson's nightshade</name>
    <dbReference type="NCBI Taxonomy" id="4109"/>
    <lineage>
        <taxon>Eukaryota</taxon>
        <taxon>Viridiplantae</taxon>
        <taxon>Streptophyta</taxon>
        <taxon>Embryophyta</taxon>
        <taxon>Tracheophyta</taxon>
        <taxon>Spermatophyta</taxon>
        <taxon>Magnoliopsida</taxon>
        <taxon>eudicotyledons</taxon>
        <taxon>Gunneridae</taxon>
        <taxon>Pentapetalae</taxon>
        <taxon>asterids</taxon>
        <taxon>lamiids</taxon>
        <taxon>Solanales</taxon>
        <taxon>Solanaceae</taxon>
        <taxon>Solanoideae</taxon>
        <taxon>Solaneae</taxon>
        <taxon>Solanum</taxon>
    </lineage>
</organism>
<dbReference type="Proteomes" id="UP000824120">
    <property type="component" value="Chromosome 12"/>
</dbReference>
<evidence type="ECO:0000313" key="1">
    <source>
        <dbReference type="EMBL" id="KAG5571167.1"/>
    </source>
</evidence>
<proteinExistence type="predicted"/>
<name>A0A9J5W749_SOLCO</name>
<dbReference type="AlphaFoldDB" id="A0A9J5W749"/>
<reference evidence="1 2" key="1">
    <citation type="submission" date="2020-09" db="EMBL/GenBank/DDBJ databases">
        <title>De no assembly of potato wild relative species, Solanum commersonii.</title>
        <authorList>
            <person name="Cho K."/>
        </authorList>
    </citation>
    <scope>NUCLEOTIDE SEQUENCE [LARGE SCALE GENOMIC DNA]</scope>
    <source>
        <strain evidence="1">LZ3.2</strain>
        <tissue evidence="1">Leaf</tissue>
    </source>
</reference>
<comment type="caution">
    <text evidence="1">The sequence shown here is derived from an EMBL/GenBank/DDBJ whole genome shotgun (WGS) entry which is preliminary data.</text>
</comment>